<dbReference type="AlphaFoldDB" id="A0A3L9LY87"/>
<dbReference type="SUPFAM" id="SSF47565">
    <property type="entry name" value="Insect pheromone/odorant-binding proteins"/>
    <property type="match status" value="1"/>
</dbReference>
<protein>
    <submittedName>
        <fullName evidence="6">General odorant-binding protein 56d-like</fullName>
    </submittedName>
</protein>
<sequence>MKTFLAVFALCIAGTLAALSEEQITKLKTYKESCIEETGVDPSVIEAAKKGTYSDGDEKLACFSACLLKKIGVMDPDGKINEEVIRSKIPSSIPKDQADNIINTCKGLTGANACETAGKVLKCYLDQKHVPLLMN</sequence>
<dbReference type="OrthoDB" id="7665616at2759"/>
<evidence type="ECO:0000313" key="5">
    <source>
        <dbReference type="Proteomes" id="UP000694920"/>
    </source>
</evidence>
<dbReference type="PANTHER" id="PTHR11857">
    <property type="entry name" value="ODORANT BINDING PROTEIN-RELATED"/>
    <property type="match status" value="1"/>
</dbReference>
<dbReference type="GO" id="GO:0007608">
    <property type="term" value="P:sensory perception of smell"/>
    <property type="evidence" value="ECO:0007669"/>
    <property type="project" value="TreeGrafter"/>
</dbReference>
<dbReference type="GeneID" id="107271663"/>
<comment type="subcellular location">
    <subcellularLocation>
        <location evidence="1">Secreted</location>
    </subcellularLocation>
</comment>
<comment type="similarity">
    <text evidence="2">Belongs to the PBP/GOBP family.</text>
</comment>
<dbReference type="InterPro" id="IPR036728">
    <property type="entry name" value="PBP_GOBP_sf"/>
</dbReference>
<dbReference type="CDD" id="cd23992">
    <property type="entry name" value="PBP_GOBP"/>
    <property type="match status" value="1"/>
</dbReference>
<dbReference type="FunFam" id="1.10.238.20:FF:000001">
    <property type="entry name" value="General odorant-binding protein lush"/>
    <property type="match status" value="1"/>
</dbReference>
<proteinExistence type="inferred from homology"/>
<accession>A0A3L9LY87</accession>
<keyword evidence="3" id="KW-0964">Secreted</keyword>
<evidence type="ECO:0000256" key="2">
    <source>
        <dbReference type="ARBA" id="ARBA00008098"/>
    </source>
</evidence>
<organism evidence="5 6">
    <name type="scientific">Cephus cinctus</name>
    <name type="common">Wheat stem sawfly</name>
    <dbReference type="NCBI Taxonomy" id="211228"/>
    <lineage>
        <taxon>Eukaryota</taxon>
        <taxon>Metazoa</taxon>
        <taxon>Ecdysozoa</taxon>
        <taxon>Arthropoda</taxon>
        <taxon>Hexapoda</taxon>
        <taxon>Insecta</taxon>
        <taxon>Pterygota</taxon>
        <taxon>Neoptera</taxon>
        <taxon>Endopterygota</taxon>
        <taxon>Hymenoptera</taxon>
        <taxon>Cephoidea</taxon>
        <taxon>Cephidae</taxon>
        <taxon>Cephus</taxon>
    </lineage>
</organism>
<name>A0A3L9LY87_CEPCN</name>
<dbReference type="SMART" id="SM00708">
    <property type="entry name" value="PhBP"/>
    <property type="match status" value="1"/>
</dbReference>
<dbReference type="GO" id="GO:0005615">
    <property type="term" value="C:extracellular space"/>
    <property type="evidence" value="ECO:0007669"/>
    <property type="project" value="TreeGrafter"/>
</dbReference>
<evidence type="ECO:0000256" key="3">
    <source>
        <dbReference type="ARBA" id="ARBA00022525"/>
    </source>
</evidence>
<evidence type="ECO:0000256" key="4">
    <source>
        <dbReference type="ARBA" id="ARBA00022729"/>
    </source>
</evidence>
<gene>
    <name evidence="6" type="primary">LOC107271663</name>
</gene>
<dbReference type="GO" id="GO:0005549">
    <property type="term" value="F:odorant binding"/>
    <property type="evidence" value="ECO:0007669"/>
    <property type="project" value="InterPro"/>
</dbReference>
<reference evidence="6" key="1">
    <citation type="submission" date="2025-08" db="UniProtKB">
        <authorList>
            <consortium name="RefSeq"/>
        </authorList>
    </citation>
    <scope>IDENTIFICATION</scope>
</reference>
<dbReference type="RefSeq" id="XP_015603383.1">
    <property type="nucleotide sequence ID" value="XM_015747897.2"/>
</dbReference>
<keyword evidence="5" id="KW-1185">Reference proteome</keyword>
<dbReference type="InterPro" id="IPR006170">
    <property type="entry name" value="PBP/GOBP"/>
</dbReference>
<dbReference type="PANTHER" id="PTHR11857:SF43">
    <property type="entry name" value="GEO07291P1-RELATED"/>
    <property type="match status" value="1"/>
</dbReference>
<dbReference type="Proteomes" id="UP000694920">
    <property type="component" value="Unplaced"/>
</dbReference>
<dbReference type="KEGG" id="ccin:107271663"/>
<dbReference type="Pfam" id="PF01395">
    <property type="entry name" value="PBP_GOBP"/>
    <property type="match status" value="1"/>
</dbReference>
<keyword evidence="4" id="KW-0732">Signal</keyword>
<evidence type="ECO:0000256" key="1">
    <source>
        <dbReference type="ARBA" id="ARBA00004613"/>
    </source>
</evidence>
<evidence type="ECO:0000313" key="6">
    <source>
        <dbReference type="RefSeq" id="XP_015603383.1"/>
    </source>
</evidence>
<dbReference type="Gene3D" id="1.10.238.20">
    <property type="entry name" value="Pheromone/general odorant binding protein domain"/>
    <property type="match status" value="1"/>
</dbReference>